<accession>A0A9P7JP86</accession>
<feature type="non-terminal residue" evidence="1">
    <location>
        <position position="1"/>
    </location>
</feature>
<evidence type="ECO:0000313" key="1">
    <source>
        <dbReference type="EMBL" id="KAG2094208.1"/>
    </source>
</evidence>
<dbReference type="RefSeq" id="XP_041287443.1">
    <property type="nucleotide sequence ID" value="XM_041431842.1"/>
</dbReference>
<sequence length="131" mass="14758">MARPGDAQDVMAFINALRQSSLDDIHSQLSPDTLDRLRNPPHALPDTTDPNLIQSLKIYFADTTIKQYNSIRDATIERYPDDDIYSYYCVKQAVAELSGVVLIINDIRNMCINTCLAFTGPYADLDHCSRC</sequence>
<dbReference type="EMBL" id="JABBWM010000080">
    <property type="protein sequence ID" value="KAG2094208.1"/>
    <property type="molecule type" value="Genomic_DNA"/>
</dbReference>
<evidence type="ECO:0000313" key="2">
    <source>
        <dbReference type="Proteomes" id="UP000823399"/>
    </source>
</evidence>
<dbReference type="OrthoDB" id="2683143at2759"/>
<organism evidence="1 2">
    <name type="scientific">Suillus discolor</name>
    <dbReference type="NCBI Taxonomy" id="1912936"/>
    <lineage>
        <taxon>Eukaryota</taxon>
        <taxon>Fungi</taxon>
        <taxon>Dikarya</taxon>
        <taxon>Basidiomycota</taxon>
        <taxon>Agaricomycotina</taxon>
        <taxon>Agaricomycetes</taxon>
        <taxon>Agaricomycetidae</taxon>
        <taxon>Boletales</taxon>
        <taxon>Suillineae</taxon>
        <taxon>Suillaceae</taxon>
        <taxon>Suillus</taxon>
    </lineage>
</organism>
<reference evidence="1" key="1">
    <citation type="journal article" date="2020" name="New Phytol.">
        <title>Comparative genomics reveals dynamic genome evolution in host specialist ectomycorrhizal fungi.</title>
        <authorList>
            <person name="Lofgren L.A."/>
            <person name="Nguyen N.H."/>
            <person name="Vilgalys R."/>
            <person name="Ruytinx J."/>
            <person name="Liao H.L."/>
            <person name="Branco S."/>
            <person name="Kuo A."/>
            <person name="LaButti K."/>
            <person name="Lipzen A."/>
            <person name="Andreopoulos W."/>
            <person name="Pangilinan J."/>
            <person name="Riley R."/>
            <person name="Hundley H."/>
            <person name="Na H."/>
            <person name="Barry K."/>
            <person name="Grigoriev I.V."/>
            <person name="Stajich J.E."/>
            <person name="Kennedy P.G."/>
        </authorList>
    </citation>
    <scope>NUCLEOTIDE SEQUENCE</scope>
    <source>
        <strain evidence="1">FC423</strain>
    </source>
</reference>
<dbReference type="Proteomes" id="UP000823399">
    <property type="component" value="Unassembled WGS sequence"/>
</dbReference>
<gene>
    <name evidence="1" type="ORF">F5147DRAFT_585157</name>
</gene>
<proteinExistence type="predicted"/>
<protein>
    <submittedName>
        <fullName evidence="1">Uncharacterized protein</fullName>
    </submittedName>
</protein>
<dbReference type="GeneID" id="64694101"/>
<comment type="caution">
    <text evidence="1">The sequence shown here is derived from an EMBL/GenBank/DDBJ whole genome shotgun (WGS) entry which is preliminary data.</text>
</comment>
<dbReference type="AlphaFoldDB" id="A0A9P7JP86"/>
<name>A0A9P7JP86_9AGAM</name>
<keyword evidence="2" id="KW-1185">Reference proteome</keyword>